<feature type="region of interest" description="Disordered" evidence="9">
    <location>
        <begin position="69"/>
        <end position="115"/>
    </location>
</feature>
<keyword evidence="7" id="KW-0961">Cell wall biogenesis/degradation</keyword>
<evidence type="ECO:0000256" key="9">
    <source>
        <dbReference type="SAM" id="MobiDB-lite"/>
    </source>
</evidence>
<keyword evidence="4" id="KW-0136">Cellulose degradation</keyword>
<keyword evidence="13" id="KW-1185">Reference proteome</keyword>
<dbReference type="GO" id="GO:0008422">
    <property type="term" value="F:beta-glucosidase activity"/>
    <property type="evidence" value="ECO:0007669"/>
    <property type="project" value="TreeGrafter"/>
</dbReference>
<dbReference type="Proteomes" id="UP000672032">
    <property type="component" value="Chromosome 8"/>
</dbReference>
<dbReference type="InterPro" id="IPR005102">
    <property type="entry name" value="Carbo-bd_X2"/>
</dbReference>
<dbReference type="InterPro" id="IPR000254">
    <property type="entry name" value="CBD"/>
</dbReference>
<keyword evidence="3" id="KW-0378">Hydrolase</keyword>
<name>A0A8A3PR12_9HELO</name>
<evidence type="ECO:0000256" key="5">
    <source>
        <dbReference type="ARBA" id="ARBA00023277"/>
    </source>
</evidence>
<keyword evidence="8" id="KW-0624">Polysaccharide degradation</keyword>
<evidence type="ECO:0000256" key="3">
    <source>
        <dbReference type="ARBA" id="ARBA00022801"/>
    </source>
</evidence>
<dbReference type="PANTHER" id="PTHR31297">
    <property type="entry name" value="GLUCAN ENDO-1,6-BETA-GLUCOSIDASE B"/>
    <property type="match status" value="1"/>
</dbReference>
<evidence type="ECO:0000313" key="12">
    <source>
        <dbReference type="EMBL" id="QSZ37319.1"/>
    </source>
</evidence>
<dbReference type="Pfam" id="PF00734">
    <property type="entry name" value="CBM_1"/>
    <property type="match status" value="1"/>
</dbReference>
<dbReference type="SMART" id="SM00236">
    <property type="entry name" value="fCBD"/>
    <property type="match status" value="1"/>
</dbReference>
<protein>
    <recommendedName>
        <fullName evidence="11">CBM1 domain-containing protein</fullName>
    </recommendedName>
</protein>
<dbReference type="Pfam" id="PF03442">
    <property type="entry name" value="CBM_X2"/>
    <property type="match status" value="1"/>
</dbReference>
<feature type="signal peptide" evidence="10">
    <location>
        <begin position="1"/>
        <end position="19"/>
    </location>
</feature>
<dbReference type="PROSITE" id="PS51164">
    <property type="entry name" value="CBM1_2"/>
    <property type="match status" value="1"/>
</dbReference>
<evidence type="ECO:0000256" key="1">
    <source>
        <dbReference type="ARBA" id="ARBA00005641"/>
    </source>
</evidence>
<evidence type="ECO:0000256" key="8">
    <source>
        <dbReference type="ARBA" id="ARBA00023326"/>
    </source>
</evidence>
<evidence type="ECO:0000256" key="6">
    <source>
        <dbReference type="ARBA" id="ARBA00023295"/>
    </source>
</evidence>
<dbReference type="SUPFAM" id="SSF57180">
    <property type="entry name" value="Cellulose-binding domain"/>
    <property type="match status" value="1"/>
</dbReference>
<dbReference type="Gene3D" id="3.20.20.80">
    <property type="entry name" value="Glycosidases"/>
    <property type="match status" value="1"/>
</dbReference>
<dbReference type="InterPro" id="IPR050386">
    <property type="entry name" value="Glycosyl_hydrolase_5"/>
</dbReference>
<feature type="domain" description="CBM1" evidence="11">
    <location>
        <begin position="19"/>
        <end position="55"/>
    </location>
</feature>
<evidence type="ECO:0000256" key="10">
    <source>
        <dbReference type="SAM" id="SignalP"/>
    </source>
</evidence>
<dbReference type="GO" id="GO:0071555">
    <property type="term" value="P:cell wall organization"/>
    <property type="evidence" value="ECO:0007669"/>
    <property type="project" value="UniProtKB-KW"/>
</dbReference>
<dbReference type="PROSITE" id="PS00562">
    <property type="entry name" value="CBM1_1"/>
    <property type="match status" value="1"/>
</dbReference>
<dbReference type="InterPro" id="IPR001547">
    <property type="entry name" value="Glyco_hydro_5"/>
</dbReference>
<dbReference type="GO" id="GO:0005978">
    <property type="term" value="P:glycogen biosynthetic process"/>
    <property type="evidence" value="ECO:0007669"/>
    <property type="project" value="UniProtKB-UniPathway"/>
</dbReference>
<dbReference type="PANTHER" id="PTHR31297:SF41">
    <property type="entry name" value="ENDOGLUCANASE, PUTATIVE (AFU_ORTHOLOGUE AFUA_5G01830)-RELATED"/>
    <property type="match status" value="1"/>
</dbReference>
<dbReference type="OrthoDB" id="412536at2759"/>
<dbReference type="EMBL" id="CP063412">
    <property type="protein sequence ID" value="QSZ37319.1"/>
    <property type="molecule type" value="Genomic_DNA"/>
</dbReference>
<dbReference type="InterPro" id="IPR013783">
    <property type="entry name" value="Ig-like_fold"/>
</dbReference>
<dbReference type="InterPro" id="IPR035971">
    <property type="entry name" value="CBD_sf"/>
</dbReference>
<dbReference type="UniPathway" id="UPA00164"/>
<evidence type="ECO:0000256" key="2">
    <source>
        <dbReference type="ARBA" id="ARBA00022729"/>
    </source>
</evidence>
<dbReference type="AlphaFoldDB" id="A0A8A3PR12"/>
<reference evidence="12" key="1">
    <citation type="submission" date="2020-10" db="EMBL/GenBank/DDBJ databases">
        <title>Genome Sequence of Monilinia vaccinii-corymbosi Sheds Light on Mummy Berry Disease Infection of Blueberry and Mating Type.</title>
        <authorList>
            <person name="Yow A.G."/>
            <person name="Zhang Y."/>
            <person name="Bansal K."/>
            <person name="Eacker S.M."/>
            <person name="Sullivan S."/>
            <person name="Liachko I."/>
            <person name="Cubeta M.A."/>
            <person name="Rollins J.A."/>
            <person name="Ashrafi H."/>
        </authorList>
    </citation>
    <scope>NUCLEOTIDE SEQUENCE</scope>
    <source>
        <strain evidence="12">RL-1</strain>
    </source>
</reference>
<dbReference type="Gene3D" id="2.60.40.10">
    <property type="entry name" value="Immunoglobulins"/>
    <property type="match status" value="1"/>
</dbReference>
<accession>A0A8A3PR12</accession>
<dbReference type="GO" id="GO:0009986">
    <property type="term" value="C:cell surface"/>
    <property type="evidence" value="ECO:0007669"/>
    <property type="project" value="TreeGrafter"/>
</dbReference>
<feature type="chain" id="PRO_5032826238" description="CBM1 domain-containing protein" evidence="10">
    <location>
        <begin position="20"/>
        <end position="669"/>
    </location>
</feature>
<keyword evidence="5" id="KW-0119">Carbohydrate metabolism</keyword>
<evidence type="ECO:0000256" key="7">
    <source>
        <dbReference type="ARBA" id="ARBA00023316"/>
    </source>
</evidence>
<dbReference type="InterPro" id="IPR017853">
    <property type="entry name" value="GH"/>
</dbReference>
<dbReference type="InterPro" id="IPR014756">
    <property type="entry name" value="Ig_E-set"/>
</dbReference>
<keyword evidence="2 10" id="KW-0732">Signal</keyword>
<dbReference type="Pfam" id="PF00150">
    <property type="entry name" value="Cellulase"/>
    <property type="match status" value="1"/>
</dbReference>
<sequence length="669" mass="71488">MKTAALLSVLSLAVESVYSQAAGYAQCGGNNWTGATSCVSGFVCQYQNPWYSQCVQGAATTAAASTTLTTKTKQCTRRTSTTATPTNTAAPTTKTNAPSTSTTSSPKSSSKAPSAAPSSCPVAFTPVTASAAFAALNPGWNLGNTLDATPDEGSWNNPAVNAGTFAAVKAEGFNSVRIPVTWAYHFVTSSPSWTVNATWMDRVETVVDQALAAGLYVVLNVHHDSWIWADVSASGANLTMIEEKFSALWSQIGQRMRCKSSKLILEPINEPPGSTQAHATELNKLNNLFLTAINQAGGYNPQRVVALSGLQMNSEYTEKWFAKPTTYPAQPWGLQFHYYSPYMFLFNAWGATIWGSDADKASLTRDFQLFAGNFTGIPTLIGEWQATPLSTEPAARWKYADYFVKTAKSFGFSHMLWDNGLDFLNRATNTWNDPISMSIILNGIQGIPNSLPDSTTDPLATSQNSSAYLFHKLGDAVVAQSVPYLLNGNTLASIKTSSGTPLASTSYSISSAGLLTFTQAYLNTLYSSTSAPGIKATLTLTFSRGAPSQLHIVQWATPTLPQTSFSKKSSSTTDLAIPITYAGLPQVAAIKALNADGSYLVSADAWTMYMGPLQQARWTYGGAWKSDSAGLTITTAGLSVINSSSQSVTLTLEFFPRILGQNSVNITFT</sequence>
<dbReference type="GO" id="GO:0030245">
    <property type="term" value="P:cellulose catabolic process"/>
    <property type="evidence" value="ECO:0007669"/>
    <property type="project" value="UniProtKB-KW"/>
</dbReference>
<dbReference type="SUPFAM" id="SSF81296">
    <property type="entry name" value="E set domains"/>
    <property type="match status" value="1"/>
</dbReference>
<dbReference type="FunFam" id="3.20.20.80:FF:000152">
    <property type="entry name" value="Extracellular endoglucanase"/>
    <property type="match status" value="1"/>
</dbReference>
<dbReference type="GO" id="GO:0030248">
    <property type="term" value="F:cellulose binding"/>
    <property type="evidence" value="ECO:0007669"/>
    <property type="project" value="InterPro"/>
</dbReference>
<organism evidence="12 13">
    <name type="scientific">Monilinia vaccinii-corymbosi</name>
    <dbReference type="NCBI Taxonomy" id="61207"/>
    <lineage>
        <taxon>Eukaryota</taxon>
        <taxon>Fungi</taxon>
        <taxon>Dikarya</taxon>
        <taxon>Ascomycota</taxon>
        <taxon>Pezizomycotina</taxon>
        <taxon>Leotiomycetes</taxon>
        <taxon>Helotiales</taxon>
        <taxon>Sclerotiniaceae</taxon>
        <taxon>Monilinia</taxon>
    </lineage>
</organism>
<dbReference type="SUPFAM" id="SSF51445">
    <property type="entry name" value="(Trans)glycosidases"/>
    <property type="match status" value="1"/>
</dbReference>
<proteinExistence type="inferred from homology"/>
<evidence type="ECO:0000256" key="4">
    <source>
        <dbReference type="ARBA" id="ARBA00023001"/>
    </source>
</evidence>
<comment type="similarity">
    <text evidence="1">Belongs to the glycosyl hydrolase 5 (cellulase A) family.</text>
</comment>
<evidence type="ECO:0000259" key="11">
    <source>
        <dbReference type="PROSITE" id="PS51164"/>
    </source>
</evidence>
<dbReference type="GO" id="GO:0005576">
    <property type="term" value="C:extracellular region"/>
    <property type="evidence" value="ECO:0007669"/>
    <property type="project" value="InterPro"/>
</dbReference>
<keyword evidence="6" id="KW-0326">Glycosidase</keyword>
<evidence type="ECO:0000313" key="13">
    <source>
        <dbReference type="Proteomes" id="UP000672032"/>
    </source>
</evidence>
<gene>
    <name evidence="12" type="ORF">DSL72_009417</name>
</gene>